<reference evidence="2 3" key="1">
    <citation type="submission" date="2019-06" db="EMBL/GenBank/DDBJ databases">
        <authorList>
            <person name="Lee I."/>
            <person name="Jang G.I."/>
            <person name="Hwang C.Y."/>
        </authorList>
    </citation>
    <scope>NUCLEOTIDE SEQUENCE [LARGE SCALE GENOMIC DNA]</scope>
    <source>
        <strain evidence="2 3">PAMC 28131</strain>
    </source>
</reference>
<accession>A0A501XDS9</accession>
<keyword evidence="1" id="KW-0732">Signal</keyword>
<gene>
    <name evidence="2" type="ORF">FJQ54_16730</name>
</gene>
<dbReference type="PROSITE" id="PS51257">
    <property type="entry name" value="PROKAR_LIPOPROTEIN"/>
    <property type="match status" value="1"/>
</dbReference>
<feature type="signal peptide" evidence="1">
    <location>
        <begin position="1"/>
        <end position="20"/>
    </location>
</feature>
<dbReference type="OrthoDB" id="7391925at2"/>
<dbReference type="InterPro" id="IPR045500">
    <property type="entry name" value="DUF6491"/>
</dbReference>
<evidence type="ECO:0000313" key="2">
    <source>
        <dbReference type="EMBL" id="TPE58692.1"/>
    </source>
</evidence>
<dbReference type="Pfam" id="PF20101">
    <property type="entry name" value="DUF6491"/>
    <property type="match status" value="1"/>
</dbReference>
<protein>
    <recommendedName>
        <fullName evidence="4">Lipoprotein</fullName>
    </recommendedName>
</protein>
<evidence type="ECO:0000313" key="3">
    <source>
        <dbReference type="Proteomes" id="UP000319897"/>
    </source>
</evidence>
<dbReference type="Proteomes" id="UP000319897">
    <property type="component" value="Unassembled WGS sequence"/>
</dbReference>
<dbReference type="EMBL" id="VFSU01000034">
    <property type="protein sequence ID" value="TPE58692.1"/>
    <property type="molecule type" value="Genomic_DNA"/>
</dbReference>
<evidence type="ECO:0008006" key="4">
    <source>
        <dbReference type="Google" id="ProtNLM"/>
    </source>
</evidence>
<proteinExistence type="predicted"/>
<keyword evidence="3" id="KW-1185">Reference proteome</keyword>
<sequence>MLKAALPISALLLLAGCASNNDSPANRTVWVEDGPPVNCINRNQVRSFRVIDDRTIDFERNRNQAWRNNLPMRCSGLTFGQAIQINSRTSQICSFDSITPRSMGSGPNAMRCQLGQFQPMKRVPVPETKPAG</sequence>
<evidence type="ECO:0000256" key="1">
    <source>
        <dbReference type="SAM" id="SignalP"/>
    </source>
</evidence>
<name>A0A501XDS9_9SPHN</name>
<dbReference type="RefSeq" id="WP_140929544.1">
    <property type="nucleotide sequence ID" value="NZ_VFSU01000034.1"/>
</dbReference>
<dbReference type="AlphaFoldDB" id="A0A501XDS9"/>
<feature type="chain" id="PRO_5021189158" description="Lipoprotein" evidence="1">
    <location>
        <begin position="21"/>
        <end position="132"/>
    </location>
</feature>
<comment type="caution">
    <text evidence="2">The sequence shown here is derived from an EMBL/GenBank/DDBJ whole genome shotgun (WGS) entry which is preliminary data.</text>
</comment>
<organism evidence="2 3">
    <name type="scientific">Sandaracinobacter neustonicus</name>
    <dbReference type="NCBI Taxonomy" id="1715348"/>
    <lineage>
        <taxon>Bacteria</taxon>
        <taxon>Pseudomonadati</taxon>
        <taxon>Pseudomonadota</taxon>
        <taxon>Alphaproteobacteria</taxon>
        <taxon>Sphingomonadales</taxon>
        <taxon>Sphingosinicellaceae</taxon>
        <taxon>Sandaracinobacter</taxon>
    </lineage>
</organism>